<dbReference type="Proteomes" id="UP001519287">
    <property type="component" value="Unassembled WGS sequence"/>
</dbReference>
<reference evidence="2 3" key="1">
    <citation type="submission" date="2021-03" db="EMBL/GenBank/DDBJ databases">
        <title>Genomic Encyclopedia of Type Strains, Phase IV (KMG-IV): sequencing the most valuable type-strain genomes for metagenomic binning, comparative biology and taxonomic classification.</title>
        <authorList>
            <person name="Goeker M."/>
        </authorList>
    </citation>
    <scope>NUCLEOTIDE SEQUENCE [LARGE SCALE GENOMIC DNA]</scope>
    <source>
        <strain evidence="2 3">DSM 26048</strain>
    </source>
</reference>
<name>A0ABS4IZI6_9BACL</name>
<accession>A0ABS4IZI6</accession>
<dbReference type="EMBL" id="JAGGLB010000016">
    <property type="protein sequence ID" value="MBP1993005.1"/>
    <property type="molecule type" value="Genomic_DNA"/>
</dbReference>
<keyword evidence="1" id="KW-1133">Transmembrane helix</keyword>
<comment type="caution">
    <text evidence="2">The sequence shown here is derived from an EMBL/GenBank/DDBJ whole genome shotgun (WGS) entry which is preliminary data.</text>
</comment>
<keyword evidence="3" id="KW-1185">Reference proteome</keyword>
<evidence type="ECO:0000313" key="3">
    <source>
        <dbReference type="Proteomes" id="UP001519287"/>
    </source>
</evidence>
<dbReference type="RefSeq" id="WP_209974507.1">
    <property type="nucleotide sequence ID" value="NZ_JAGGLB010000016.1"/>
</dbReference>
<keyword evidence="1" id="KW-0472">Membrane</keyword>
<protein>
    <submittedName>
        <fullName evidence="2">Uncharacterized protein</fullName>
    </submittedName>
</protein>
<proteinExistence type="predicted"/>
<sequence>MLGQRVFKWATFMIIGLLVVGAFIFLTPLGNNAIADLVSNTRYEGYAKSVGIKIHKKSPPIPKVTSGTTEIPVVQSSYCWGKLGCADYAGGKAMVEAKSTTVVSPGSSIRVSFDYKPLPTQLIVQQYQNDEIIEIPLSDGYYVVPKERGVYYYGISAFWQSEDGKYSKGDISSVFVIEVI</sequence>
<evidence type="ECO:0000256" key="1">
    <source>
        <dbReference type="SAM" id="Phobius"/>
    </source>
</evidence>
<organism evidence="2 3">
    <name type="scientific">Paenibacillus eucommiae</name>
    <dbReference type="NCBI Taxonomy" id="1355755"/>
    <lineage>
        <taxon>Bacteria</taxon>
        <taxon>Bacillati</taxon>
        <taxon>Bacillota</taxon>
        <taxon>Bacilli</taxon>
        <taxon>Bacillales</taxon>
        <taxon>Paenibacillaceae</taxon>
        <taxon>Paenibacillus</taxon>
    </lineage>
</organism>
<feature type="transmembrane region" description="Helical" evidence="1">
    <location>
        <begin position="6"/>
        <end position="26"/>
    </location>
</feature>
<gene>
    <name evidence="2" type="ORF">J2Z66_004622</name>
</gene>
<keyword evidence="1" id="KW-0812">Transmembrane</keyword>
<evidence type="ECO:0000313" key="2">
    <source>
        <dbReference type="EMBL" id="MBP1993005.1"/>
    </source>
</evidence>